<name>A0A1Y2EC26_9PEZI</name>
<feature type="transmembrane region" description="Helical" evidence="6">
    <location>
        <begin position="297"/>
        <end position="315"/>
    </location>
</feature>
<dbReference type="PANTHER" id="PTHR45649:SF11">
    <property type="entry name" value="TRANSPORTER, PUTATIVE (EUROFUNG)-RELATED"/>
    <property type="match status" value="1"/>
</dbReference>
<proteinExistence type="predicted"/>
<gene>
    <name evidence="7" type="ORF">BCR38DRAFT_464140</name>
</gene>
<feature type="transmembrane region" description="Helical" evidence="6">
    <location>
        <begin position="265"/>
        <end position="291"/>
    </location>
</feature>
<dbReference type="AlphaFoldDB" id="A0A1Y2EC26"/>
<comment type="caution">
    <text evidence="7">The sequence shown here is derived from an EMBL/GenBank/DDBJ whole genome shotgun (WGS) entry which is preliminary data.</text>
</comment>
<comment type="subcellular location">
    <subcellularLocation>
        <location evidence="1">Membrane</location>
        <topology evidence="1">Multi-pass membrane protein</topology>
    </subcellularLocation>
</comment>
<keyword evidence="5 6" id="KW-0472">Membrane</keyword>
<reference evidence="7 8" key="1">
    <citation type="submission" date="2016-07" db="EMBL/GenBank/DDBJ databases">
        <title>Pervasive Adenine N6-methylation of Active Genes in Fungi.</title>
        <authorList>
            <consortium name="DOE Joint Genome Institute"/>
            <person name="Mondo S.J."/>
            <person name="Dannebaum R.O."/>
            <person name="Kuo R.C."/>
            <person name="Labutti K."/>
            <person name="Haridas S."/>
            <person name="Kuo A."/>
            <person name="Salamov A."/>
            <person name="Ahrendt S.R."/>
            <person name="Lipzen A."/>
            <person name="Sullivan W."/>
            <person name="Andreopoulos W.B."/>
            <person name="Clum A."/>
            <person name="Lindquist E."/>
            <person name="Daum C."/>
            <person name="Ramamoorthy G.K."/>
            <person name="Gryganskyi A."/>
            <person name="Culley D."/>
            <person name="Magnuson J.K."/>
            <person name="James T.Y."/>
            <person name="O'Malley M.A."/>
            <person name="Stajich J.E."/>
            <person name="Spatafora J.W."/>
            <person name="Visel A."/>
            <person name="Grigoriev I.V."/>
        </authorList>
    </citation>
    <scope>NUCLEOTIDE SEQUENCE [LARGE SCALE GENOMIC DNA]</scope>
    <source>
        <strain evidence="7 8">CBS 129021</strain>
    </source>
</reference>
<evidence type="ECO:0000256" key="1">
    <source>
        <dbReference type="ARBA" id="ARBA00004141"/>
    </source>
</evidence>
<evidence type="ECO:0000256" key="4">
    <source>
        <dbReference type="ARBA" id="ARBA00022989"/>
    </source>
</evidence>
<evidence type="ECO:0000313" key="7">
    <source>
        <dbReference type="EMBL" id="ORY68816.1"/>
    </source>
</evidence>
<keyword evidence="2" id="KW-0813">Transport</keyword>
<feature type="transmembrane region" description="Helical" evidence="6">
    <location>
        <begin position="20"/>
        <end position="44"/>
    </location>
</feature>
<sequence>MKQIFESVRDMLKTSYITWIALAGSMSFPYRFIFCVVCNLALVASLDEMAAIWPTMGGQGTADSMLMASYHLFYMLCTEKWKKSMTPTGWLTVVNTACFFGAQFVTAAAIIASVILSTLSNNDASLAFVGFQNEMGWSDGISWTLGILYSIILPTASGQPISELILQATGSRVATTILTPMMAVCFINGTNGYVPVRTTMLAFIFNVLFGLLYLDHSVAFSAYAVSCNVFLDMPYVLPVIALLLRGRSVLAKYQTEQTYFALGRYGWLCKWVSAIFVVVILVFFCFPTSLAASGEKVSRRCAVVIGIVILVGAYWGRVRPYVRGTCT</sequence>
<dbReference type="InParanoid" id="A0A1Y2EC26"/>
<evidence type="ECO:0000256" key="6">
    <source>
        <dbReference type="SAM" id="Phobius"/>
    </source>
</evidence>
<dbReference type="RefSeq" id="XP_040719103.1">
    <property type="nucleotide sequence ID" value="XM_040862663.1"/>
</dbReference>
<organism evidence="7 8">
    <name type="scientific">Pseudomassariella vexata</name>
    <dbReference type="NCBI Taxonomy" id="1141098"/>
    <lineage>
        <taxon>Eukaryota</taxon>
        <taxon>Fungi</taxon>
        <taxon>Dikarya</taxon>
        <taxon>Ascomycota</taxon>
        <taxon>Pezizomycotina</taxon>
        <taxon>Sordariomycetes</taxon>
        <taxon>Xylariomycetidae</taxon>
        <taxon>Amphisphaeriales</taxon>
        <taxon>Pseudomassariaceae</taxon>
        <taxon>Pseudomassariella</taxon>
    </lineage>
</organism>
<keyword evidence="4 6" id="KW-1133">Transmembrane helix</keyword>
<protein>
    <submittedName>
        <fullName evidence="7">Uncharacterized protein</fullName>
    </submittedName>
</protein>
<feature type="transmembrane region" description="Helical" evidence="6">
    <location>
        <begin position="164"/>
        <end position="187"/>
    </location>
</feature>
<dbReference type="EMBL" id="MCFJ01000003">
    <property type="protein sequence ID" value="ORY68816.1"/>
    <property type="molecule type" value="Genomic_DNA"/>
</dbReference>
<dbReference type="GO" id="GO:0022857">
    <property type="term" value="F:transmembrane transporter activity"/>
    <property type="evidence" value="ECO:0007669"/>
    <property type="project" value="UniProtKB-ARBA"/>
</dbReference>
<evidence type="ECO:0000256" key="3">
    <source>
        <dbReference type="ARBA" id="ARBA00022692"/>
    </source>
</evidence>
<keyword evidence="8" id="KW-1185">Reference proteome</keyword>
<dbReference type="GeneID" id="63778875"/>
<feature type="transmembrane region" description="Helical" evidence="6">
    <location>
        <begin position="56"/>
        <end position="77"/>
    </location>
</feature>
<feature type="transmembrane region" description="Helical" evidence="6">
    <location>
        <begin position="194"/>
        <end position="214"/>
    </location>
</feature>
<feature type="transmembrane region" description="Helical" evidence="6">
    <location>
        <begin position="89"/>
        <end position="116"/>
    </location>
</feature>
<evidence type="ECO:0000256" key="5">
    <source>
        <dbReference type="ARBA" id="ARBA00023136"/>
    </source>
</evidence>
<dbReference type="OrthoDB" id="4476201at2759"/>
<evidence type="ECO:0000313" key="8">
    <source>
        <dbReference type="Proteomes" id="UP000193689"/>
    </source>
</evidence>
<dbReference type="PANTHER" id="PTHR45649">
    <property type="entry name" value="AMINO-ACID PERMEASE BAT1"/>
    <property type="match status" value="1"/>
</dbReference>
<dbReference type="GO" id="GO:0016020">
    <property type="term" value="C:membrane"/>
    <property type="evidence" value="ECO:0007669"/>
    <property type="project" value="UniProtKB-SubCell"/>
</dbReference>
<evidence type="ECO:0000256" key="2">
    <source>
        <dbReference type="ARBA" id="ARBA00022448"/>
    </source>
</evidence>
<keyword evidence="3 6" id="KW-0812">Transmembrane</keyword>
<dbReference type="Proteomes" id="UP000193689">
    <property type="component" value="Unassembled WGS sequence"/>
</dbReference>
<accession>A0A1Y2EC26</accession>